<name>A0A9E8KPX2_9ALTE</name>
<dbReference type="EMBL" id="CP101527">
    <property type="protein sequence ID" value="UZW75758.1"/>
    <property type="molecule type" value="Genomic_DNA"/>
</dbReference>
<dbReference type="Proteomes" id="UP001164472">
    <property type="component" value="Chromosome"/>
</dbReference>
<proteinExistence type="predicted"/>
<reference evidence="1" key="1">
    <citation type="submission" date="2022-07" db="EMBL/GenBank/DDBJ databases">
        <title>Alkalimarinus sp. nov., isolated from gut of a Alitta virens.</title>
        <authorList>
            <person name="Yang A.I."/>
            <person name="Shin N.-R."/>
        </authorList>
    </citation>
    <scope>NUCLEOTIDE SEQUENCE</scope>
    <source>
        <strain evidence="1">FA028</strain>
    </source>
</reference>
<keyword evidence="2" id="KW-1185">Reference proteome</keyword>
<sequence>MMTLEQIIDKFGDAWLKFEEFGIEKTAIYGGDTMDQSHRVYVAMSLNNDGLTEQGTLRELSEIGGVVSVEVLELSLVAAWPEEEEDAL</sequence>
<protein>
    <submittedName>
        <fullName evidence="1">Uncharacterized protein</fullName>
    </submittedName>
</protein>
<gene>
    <name evidence="1" type="ORF">NNL22_03995</name>
</gene>
<evidence type="ECO:0000313" key="1">
    <source>
        <dbReference type="EMBL" id="UZW75758.1"/>
    </source>
</evidence>
<dbReference type="AlphaFoldDB" id="A0A9E8KPX2"/>
<evidence type="ECO:0000313" key="2">
    <source>
        <dbReference type="Proteomes" id="UP001164472"/>
    </source>
</evidence>
<dbReference type="RefSeq" id="WP_251810419.1">
    <property type="nucleotide sequence ID" value="NZ_CP101527.1"/>
</dbReference>
<accession>A0A9E8KPX2</accession>
<dbReference type="KEGG" id="asem:NNL22_03995"/>
<organism evidence="1 2">
    <name type="scientific">Alkalimarinus sediminis</name>
    <dbReference type="NCBI Taxonomy" id="1632866"/>
    <lineage>
        <taxon>Bacteria</taxon>
        <taxon>Pseudomonadati</taxon>
        <taxon>Pseudomonadota</taxon>
        <taxon>Gammaproteobacteria</taxon>
        <taxon>Alteromonadales</taxon>
        <taxon>Alteromonadaceae</taxon>
        <taxon>Alkalimarinus</taxon>
    </lineage>
</organism>